<accession>A0A559KE58</accession>
<feature type="chain" id="PRO_5039643639" evidence="1">
    <location>
        <begin position="29"/>
        <end position="786"/>
    </location>
</feature>
<gene>
    <name evidence="3" type="ORF">FPZ49_08450</name>
</gene>
<feature type="signal peptide" evidence="1">
    <location>
        <begin position="1"/>
        <end position="28"/>
    </location>
</feature>
<proteinExistence type="predicted"/>
<evidence type="ECO:0000256" key="1">
    <source>
        <dbReference type="SAM" id="SignalP"/>
    </source>
</evidence>
<evidence type="ECO:0000259" key="2">
    <source>
        <dbReference type="PROSITE" id="PS50234"/>
    </source>
</evidence>
<dbReference type="Gene3D" id="3.40.50.410">
    <property type="entry name" value="von Willebrand factor, type A domain"/>
    <property type="match status" value="1"/>
</dbReference>
<dbReference type="Pfam" id="PF13519">
    <property type="entry name" value="VWA_2"/>
    <property type="match status" value="1"/>
</dbReference>
<feature type="domain" description="VWFA" evidence="2">
    <location>
        <begin position="84"/>
        <end position="279"/>
    </location>
</feature>
<dbReference type="Proteomes" id="UP000317036">
    <property type="component" value="Unassembled WGS sequence"/>
</dbReference>
<dbReference type="PANTHER" id="PTHR10579:SF43">
    <property type="entry name" value="ZINC FINGER (C3HC4-TYPE RING FINGER) FAMILY PROTEIN"/>
    <property type="match status" value="1"/>
</dbReference>
<dbReference type="InterPro" id="IPR051266">
    <property type="entry name" value="CLCR"/>
</dbReference>
<dbReference type="AlphaFoldDB" id="A0A559KE58"/>
<dbReference type="InterPro" id="IPR036465">
    <property type="entry name" value="vWFA_dom_sf"/>
</dbReference>
<dbReference type="EMBL" id="VNJI01000008">
    <property type="protein sequence ID" value="TVY10416.1"/>
    <property type="molecule type" value="Genomic_DNA"/>
</dbReference>
<keyword evidence="4" id="KW-1185">Reference proteome</keyword>
<dbReference type="PANTHER" id="PTHR10579">
    <property type="entry name" value="CALCIUM-ACTIVATED CHLORIDE CHANNEL REGULATOR"/>
    <property type="match status" value="1"/>
</dbReference>
<protein>
    <submittedName>
        <fullName evidence="3">VWA domain-containing protein</fullName>
    </submittedName>
</protein>
<evidence type="ECO:0000313" key="4">
    <source>
        <dbReference type="Proteomes" id="UP000317036"/>
    </source>
</evidence>
<keyword evidence="1" id="KW-0732">Signal</keyword>
<dbReference type="OrthoDB" id="38701at2"/>
<comment type="caution">
    <text evidence="3">The sequence shown here is derived from an EMBL/GenBank/DDBJ whole genome shotgun (WGS) entry which is preliminary data.</text>
</comment>
<name>A0A559KE58_9BACL</name>
<dbReference type="PROSITE" id="PS50234">
    <property type="entry name" value="VWFA"/>
    <property type="match status" value="1"/>
</dbReference>
<dbReference type="SMART" id="SM00327">
    <property type="entry name" value="VWA"/>
    <property type="match status" value="1"/>
</dbReference>
<evidence type="ECO:0000313" key="3">
    <source>
        <dbReference type="EMBL" id="TVY10416.1"/>
    </source>
</evidence>
<dbReference type="InterPro" id="IPR002035">
    <property type="entry name" value="VWF_A"/>
</dbReference>
<organism evidence="3 4">
    <name type="scientific">Paenibacillus cremeus</name>
    <dbReference type="NCBI Taxonomy" id="2163881"/>
    <lineage>
        <taxon>Bacteria</taxon>
        <taxon>Bacillati</taxon>
        <taxon>Bacillota</taxon>
        <taxon>Bacilli</taxon>
        <taxon>Bacillales</taxon>
        <taxon>Paenibacillaceae</taxon>
        <taxon>Paenibacillus</taxon>
    </lineage>
</organism>
<sequence>MMKWINRWKKHRAGMLAGVLTLALTAPAVVPGGVALAVDDGCLGMTGTGTLSATEIVQNDELILRYTLNPSGTHTVTTHRDPVDVIFVADYSGSMANHINSSSSSPIRMDMLKTSSQTLTNKLTTAAAQDRLGLIKFSTNASLEKSFTTNYASVQTAINALQPYSYTNIDEALTLAKSTMASSGVNQTKYVILLTDGAATRWTDDKGKVQSGDQQSADEAKKSADLIAPTGVKVYTIALAEPGSTEIDLNLLQYIATKTGAASYQASSTQQLSDIFDNIIHTLDAPAKLSNIVLHQPLPAGFILAPGRNAAGITFDSAKQEALIPVPDVAYPFQQTSIPLELHLIPTTAAGDYQLQDAQVAYKDACSASKQFTIPFGSTISVNVRAVDKYGNEYLGKTSGDVIRFRTGDKAKQWTIHEVNSSVTSIKFEENDTVVVVGYKNGSSRWDLKPTAPSDFTLKDASGTVIPDASWRKGPGKLTSISGSASQLPASTVYANDDFSAKFIAGYEFDIAGGEWRAYASGDTVTLPDGGNTALNARAFTNAISGSASLPVGGAQASRTVSLDSTPPLIGWKKTIDYPSDDATITIEATEDLSPLSSIKVWLDGSKNPSITVSAGQFTKNGSTYSYKFKLSDVYTNKDDRAGWHQIVYEATSVGGASKSAPDYFVVNPGPSADLVPDGYTQDMYADKPVTVNVKNLKLPVSDKTFGDVFKEGFTLKGMYYVINTTSGTPAASEWKKMAASRLTVTTKTDSTEGTYYVHLKLVDSENIETIIESMPISMDTTQNRN</sequence>
<dbReference type="CDD" id="cd00198">
    <property type="entry name" value="vWFA"/>
    <property type="match status" value="1"/>
</dbReference>
<dbReference type="SUPFAM" id="SSF53300">
    <property type="entry name" value="vWA-like"/>
    <property type="match status" value="1"/>
</dbReference>
<reference evidence="3 4" key="1">
    <citation type="submission" date="2019-07" db="EMBL/GenBank/DDBJ databases">
        <authorList>
            <person name="Kim J."/>
        </authorList>
    </citation>
    <scope>NUCLEOTIDE SEQUENCE [LARGE SCALE GENOMIC DNA]</scope>
    <source>
        <strain evidence="3 4">JC52</strain>
    </source>
</reference>